<dbReference type="Proteomes" id="UP000228886">
    <property type="component" value="Unassembled WGS sequence"/>
</dbReference>
<organism evidence="5 6">
    <name type="scientific">bacterium (Candidatus Ratteibacteria) CG01_land_8_20_14_3_00_40_19</name>
    <dbReference type="NCBI Taxonomy" id="2014290"/>
    <lineage>
        <taxon>Bacteria</taxon>
        <taxon>Candidatus Ratteibacteria</taxon>
    </lineage>
</organism>
<dbReference type="InterPro" id="IPR001547">
    <property type="entry name" value="Glyco_hydro_5"/>
</dbReference>
<dbReference type="GO" id="GO:0004553">
    <property type="term" value="F:hydrolase activity, hydrolyzing O-glycosyl compounds"/>
    <property type="evidence" value="ECO:0007669"/>
    <property type="project" value="InterPro"/>
</dbReference>
<comment type="caution">
    <text evidence="5">The sequence shown here is derived from an EMBL/GenBank/DDBJ whole genome shotgun (WGS) entry which is preliminary data.</text>
</comment>
<dbReference type="Gene3D" id="3.20.20.80">
    <property type="entry name" value="Glycosidases"/>
    <property type="match status" value="1"/>
</dbReference>
<dbReference type="AlphaFoldDB" id="A0A2M7EAJ5"/>
<dbReference type="PROSITE" id="PS00659">
    <property type="entry name" value="GLYCOSYL_HYDROL_F5"/>
    <property type="match status" value="1"/>
</dbReference>
<proteinExistence type="inferred from homology"/>
<evidence type="ECO:0000313" key="6">
    <source>
        <dbReference type="Proteomes" id="UP000228886"/>
    </source>
</evidence>
<gene>
    <name evidence="5" type="ORF">COS11_00715</name>
</gene>
<sequence>MEKLTNNRFSHIRGFNYQPSYGSHGLEIWGEKFNISKIEKELGLGKKYFPKINTIRLWLSHDAFLKNPEGFSNNFESVLKVGGKLGLSFIPTLFNGWHSYPDFGGISPEQIAYWGKENRFSLVFLPYLEKIVGEHVNDGRILMWDLCNEPFNSTWSSEAKDAVFKWLQRIYQLSKKYSPKNRICVGSVPSMESVKMLEPTSGVITIHPYHAWNAWVKDKKEFERLLDDSVSFANKKDKPLLVTETGWGALDDKKRSETLAFELGELKRRDIGFIVHLLYHTLVADGHRPEYGPISGAGYMAFIELDGSLRPYHEVFNEY</sequence>
<evidence type="ECO:0000256" key="2">
    <source>
        <dbReference type="ARBA" id="ARBA00023295"/>
    </source>
</evidence>
<keyword evidence="1 3" id="KW-0378">Hydrolase</keyword>
<dbReference type="InterPro" id="IPR017853">
    <property type="entry name" value="GH"/>
</dbReference>
<evidence type="ECO:0000259" key="4">
    <source>
        <dbReference type="Pfam" id="PF00150"/>
    </source>
</evidence>
<comment type="similarity">
    <text evidence="3">Belongs to the glycosyl hydrolase 5 (cellulase A) family.</text>
</comment>
<accession>A0A2M7EAJ5</accession>
<keyword evidence="2 3" id="KW-0326">Glycosidase</keyword>
<dbReference type="Pfam" id="PF00150">
    <property type="entry name" value="Cellulase"/>
    <property type="match status" value="1"/>
</dbReference>
<evidence type="ECO:0000256" key="3">
    <source>
        <dbReference type="RuleBase" id="RU361153"/>
    </source>
</evidence>
<dbReference type="SUPFAM" id="SSF51445">
    <property type="entry name" value="(Trans)glycosidases"/>
    <property type="match status" value="1"/>
</dbReference>
<reference evidence="6" key="1">
    <citation type="submission" date="2017-09" db="EMBL/GenBank/DDBJ databases">
        <title>Depth-based differentiation of microbial function through sediment-hosted aquifers and enrichment of novel symbionts in the deep terrestrial subsurface.</title>
        <authorList>
            <person name="Probst A.J."/>
            <person name="Ladd B."/>
            <person name="Jarett J.K."/>
            <person name="Geller-Mcgrath D.E."/>
            <person name="Sieber C.M.K."/>
            <person name="Emerson J.B."/>
            <person name="Anantharaman K."/>
            <person name="Thomas B.C."/>
            <person name="Malmstrom R."/>
            <person name="Stieglmeier M."/>
            <person name="Klingl A."/>
            <person name="Woyke T."/>
            <person name="Ryan C.M."/>
            <person name="Banfield J.F."/>
        </authorList>
    </citation>
    <scope>NUCLEOTIDE SEQUENCE [LARGE SCALE GENOMIC DNA]</scope>
</reference>
<dbReference type="GO" id="GO:0000272">
    <property type="term" value="P:polysaccharide catabolic process"/>
    <property type="evidence" value="ECO:0007669"/>
    <property type="project" value="InterPro"/>
</dbReference>
<feature type="domain" description="Glycoside hydrolase family 5" evidence="4">
    <location>
        <begin position="51"/>
        <end position="272"/>
    </location>
</feature>
<dbReference type="EMBL" id="PETL01000041">
    <property type="protein sequence ID" value="PIV64711.1"/>
    <property type="molecule type" value="Genomic_DNA"/>
</dbReference>
<protein>
    <recommendedName>
        <fullName evidence="4">Glycoside hydrolase family 5 domain-containing protein</fullName>
    </recommendedName>
</protein>
<evidence type="ECO:0000256" key="1">
    <source>
        <dbReference type="ARBA" id="ARBA00022801"/>
    </source>
</evidence>
<dbReference type="InterPro" id="IPR018087">
    <property type="entry name" value="Glyco_hydro_5_CS"/>
</dbReference>
<evidence type="ECO:0000313" key="5">
    <source>
        <dbReference type="EMBL" id="PIV64711.1"/>
    </source>
</evidence>
<name>A0A2M7EAJ5_9BACT</name>